<evidence type="ECO:0000256" key="1">
    <source>
        <dbReference type="SAM" id="Phobius"/>
    </source>
</evidence>
<keyword evidence="1" id="KW-0472">Membrane</keyword>
<reference evidence="3 4" key="1">
    <citation type="submission" date="2020-08" db="EMBL/GenBank/DDBJ databases">
        <title>Genomic Encyclopedia of Type Strains, Phase IV (KMG-IV): sequencing the most valuable type-strain genomes for metagenomic binning, comparative biology and taxonomic classification.</title>
        <authorList>
            <person name="Goeker M."/>
        </authorList>
    </citation>
    <scope>NUCLEOTIDE SEQUENCE [LARGE SCALE GENOMIC DNA]</scope>
    <source>
        <strain evidence="3 4">DSM 29514</strain>
    </source>
</reference>
<evidence type="ECO:0000259" key="2">
    <source>
        <dbReference type="Pfam" id="PF07811"/>
    </source>
</evidence>
<comment type="caution">
    <text evidence="3">The sequence shown here is derived from an EMBL/GenBank/DDBJ whole genome shotgun (WGS) entry which is preliminary data.</text>
</comment>
<keyword evidence="1" id="KW-0812">Transmembrane</keyword>
<organism evidence="3 4">
    <name type="scientific">Rhizobium rhizoryzae</name>
    <dbReference type="NCBI Taxonomy" id="451876"/>
    <lineage>
        <taxon>Bacteria</taxon>
        <taxon>Pseudomonadati</taxon>
        <taxon>Pseudomonadota</taxon>
        <taxon>Alphaproteobacteria</taxon>
        <taxon>Hyphomicrobiales</taxon>
        <taxon>Rhizobiaceae</taxon>
        <taxon>Rhizobium/Agrobacterium group</taxon>
        <taxon>Rhizobium</taxon>
    </lineage>
</organism>
<dbReference type="Pfam" id="PF07811">
    <property type="entry name" value="TadE"/>
    <property type="match status" value="1"/>
</dbReference>
<feature type="domain" description="TadE-like" evidence="2">
    <location>
        <begin position="35"/>
        <end position="73"/>
    </location>
</feature>
<keyword evidence="4" id="KW-1185">Reference proteome</keyword>
<dbReference type="AlphaFoldDB" id="A0A7W6LFS6"/>
<keyword evidence="1" id="KW-1133">Transmembrane helix</keyword>
<name>A0A7W6LFS6_9HYPH</name>
<dbReference type="EMBL" id="JACIEC010000001">
    <property type="protein sequence ID" value="MBB4143604.1"/>
    <property type="molecule type" value="Genomic_DNA"/>
</dbReference>
<gene>
    <name evidence="3" type="ORF">GGQ72_002103</name>
</gene>
<sequence length="206" mass="22337">MRIFGGNRIGTKAAEAARFGGIILPLRRLLADRRGVGAVEFAIIAPILIAIYITCFELTMGLSVSKRVTKATGTIADLVTQQTSVTKLYLASMIDVSKAIFVPYNTSTTNLKLKVTGISVDSTGTPKVAWSWDQGGGRPYAVGATVTDVPTELKTANSFLVRSELSVPHELFMLMPVLSSETRSITISRSYFYRQRMGDSITCSDC</sequence>
<evidence type="ECO:0000313" key="4">
    <source>
        <dbReference type="Proteomes" id="UP000519897"/>
    </source>
</evidence>
<evidence type="ECO:0000313" key="3">
    <source>
        <dbReference type="EMBL" id="MBB4143604.1"/>
    </source>
</evidence>
<dbReference type="RefSeq" id="WP_165133430.1">
    <property type="nucleotide sequence ID" value="NZ_CP049250.1"/>
</dbReference>
<feature type="transmembrane region" description="Helical" evidence="1">
    <location>
        <begin position="35"/>
        <end position="53"/>
    </location>
</feature>
<accession>A0A7W6LFS6</accession>
<proteinExistence type="predicted"/>
<protein>
    <submittedName>
        <fullName evidence="3">Flp pilus assembly protein TadG</fullName>
    </submittedName>
</protein>
<dbReference type="InterPro" id="IPR012495">
    <property type="entry name" value="TadE-like_dom"/>
</dbReference>
<dbReference type="Proteomes" id="UP000519897">
    <property type="component" value="Unassembled WGS sequence"/>
</dbReference>